<keyword evidence="2" id="KW-1185">Reference proteome</keyword>
<accession>A0A8T2Y4H6</accession>
<name>A0A8T2Y4H6_POPDE</name>
<gene>
    <name evidence="1" type="ORF">H0E87_015309</name>
</gene>
<proteinExistence type="predicted"/>
<sequence>MDPTKSIIRACETVRNMGMQWEDLKLTRTSLDYWWPTLEKESEQDEQYYLQRRDDRTEKQEARRLFLGQCLQGSSPYAKQPSAVRVAFNFPDSSPKNSSHKGAQSCSAACTWAMHALLKATGLAITQAGYLFHNAIHCDDGFGIYPIAGPRFKSTA</sequence>
<comment type="caution">
    <text evidence="1">The sequence shown here is derived from an EMBL/GenBank/DDBJ whole genome shotgun (WGS) entry which is preliminary data.</text>
</comment>
<reference evidence="1" key="1">
    <citation type="journal article" date="2021" name="J. Hered.">
        <title>Genome Assembly of Salicaceae Populus deltoides (Eastern Cottonwood) I-69 Based on Nanopore Sequencing and Hi-C Technologies.</title>
        <authorList>
            <person name="Bai S."/>
            <person name="Wu H."/>
            <person name="Zhang J."/>
            <person name="Pan Z."/>
            <person name="Zhao W."/>
            <person name="Li Z."/>
            <person name="Tong C."/>
        </authorList>
    </citation>
    <scope>NUCLEOTIDE SEQUENCE</scope>
    <source>
        <tissue evidence="1">Leaf</tissue>
    </source>
</reference>
<dbReference type="Proteomes" id="UP000807159">
    <property type="component" value="Chromosome 8"/>
</dbReference>
<evidence type="ECO:0000313" key="1">
    <source>
        <dbReference type="EMBL" id="KAH8500018.1"/>
    </source>
</evidence>
<dbReference type="AlphaFoldDB" id="A0A8T2Y4H6"/>
<evidence type="ECO:0000313" key="2">
    <source>
        <dbReference type="Proteomes" id="UP000807159"/>
    </source>
</evidence>
<organism evidence="1 2">
    <name type="scientific">Populus deltoides</name>
    <name type="common">Eastern poplar</name>
    <name type="synonym">Eastern cottonwood</name>
    <dbReference type="NCBI Taxonomy" id="3696"/>
    <lineage>
        <taxon>Eukaryota</taxon>
        <taxon>Viridiplantae</taxon>
        <taxon>Streptophyta</taxon>
        <taxon>Embryophyta</taxon>
        <taxon>Tracheophyta</taxon>
        <taxon>Spermatophyta</taxon>
        <taxon>Magnoliopsida</taxon>
        <taxon>eudicotyledons</taxon>
        <taxon>Gunneridae</taxon>
        <taxon>Pentapetalae</taxon>
        <taxon>rosids</taxon>
        <taxon>fabids</taxon>
        <taxon>Malpighiales</taxon>
        <taxon>Salicaceae</taxon>
        <taxon>Saliceae</taxon>
        <taxon>Populus</taxon>
    </lineage>
</organism>
<protein>
    <submittedName>
        <fullName evidence="1">Uncharacterized protein</fullName>
    </submittedName>
</protein>
<dbReference type="EMBL" id="JACEGQ020000008">
    <property type="protein sequence ID" value="KAH8500018.1"/>
    <property type="molecule type" value="Genomic_DNA"/>
</dbReference>